<reference evidence="1 2" key="1">
    <citation type="submission" date="2024-09" db="EMBL/GenBank/DDBJ databases">
        <authorList>
            <person name="Sun Q."/>
            <person name="Mori K."/>
        </authorList>
    </citation>
    <scope>NUCLEOTIDE SEQUENCE [LARGE SCALE GENOMIC DNA]</scope>
    <source>
        <strain evidence="1 2">JCM 12520</strain>
    </source>
</reference>
<dbReference type="RefSeq" id="WP_344914491.1">
    <property type="nucleotide sequence ID" value="NZ_BAAAYO010000013.1"/>
</dbReference>
<keyword evidence="2" id="KW-1185">Reference proteome</keyword>
<dbReference type="EMBL" id="JBHMAG010000014">
    <property type="protein sequence ID" value="MFB9754028.1"/>
    <property type="molecule type" value="Genomic_DNA"/>
</dbReference>
<sequence>MTTEQVKSCFVIMPIADTDGYEKGHFSRVYHHIIKPACEMAGFIATRADDVKNTNMIILDIIKKIVNADMVVCDLSSRNPNVMYELGIRQAFNLPVALIKDSSTNRIFDISSLRDVEYDSSLRIDTVTVAVANISNAITATYENKSDTNSLIQLLGINAAKIPDKMELNPDTSILLNAIEGLSQSIRNSIENTETRNEKEINRGTVIKMKENVVEYLDFKKNIGHRVFHERLGEGVIVNAQDDSMDISVEFNDKTVKRIGAPYKGLDYI</sequence>
<proteinExistence type="predicted"/>
<organism evidence="1 2">
    <name type="scientific">Paenibacillus hodogayensis</name>
    <dbReference type="NCBI Taxonomy" id="279208"/>
    <lineage>
        <taxon>Bacteria</taxon>
        <taxon>Bacillati</taxon>
        <taxon>Bacillota</taxon>
        <taxon>Bacilli</taxon>
        <taxon>Bacillales</taxon>
        <taxon>Paenibacillaceae</taxon>
        <taxon>Paenibacillus</taxon>
    </lineage>
</organism>
<evidence type="ECO:0000313" key="1">
    <source>
        <dbReference type="EMBL" id="MFB9754028.1"/>
    </source>
</evidence>
<accession>A0ABV5W132</accession>
<evidence type="ECO:0000313" key="2">
    <source>
        <dbReference type="Proteomes" id="UP001589619"/>
    </source>
</evidence>
<dbReference type="Proteomes" id="UP001589619">
    <property type="component" value="Unassembled WGS sequence"/>
</dbReference>
<name>A0ABV5W132_9BACL</name>
<gene>
    <name evidence="1" type="ORF">ACFFNY_20865</name>
</gene>
<comment type="caution">
    <text evidence="1">The sequence shown here is derived from an EMBL/GenBank/DDBJ whole genome shotgun (WGS) entry which is preliminary data.</text>
</comment>
<protein>
    <submittedName>
        <fullName evidence="1">Uncharacterized protein</fullName>
    </submittedName>
</protein>